<name>A0A3A3A646_9EURO</name>
<accession>A0A3A3A646</accession>
<proteinExistence type="inferred from homology"/>
<evidence type="ECO:0000256" key="1">
    <source>
        <dbReference type="ARBA" id="ARBA00006484"/>
    </source>
</evidence>
<organism evidence="3 4">
    <name type="scientific">Aspergillus sclerotialis</name>
    <dbReference type="NCBI Taxonomy" id="2070753"/>
    <lineage>
        <taxon>Eukaryota</taxon>
        <taxon>Fungi</taxon>
        <taxon>Dikarya</taxon>
        <taxon>Ascomycota</taxon>
        <taxon>Pezizomycotina</taxon>
        <taxon>Eurotiomycetes</taxon>
        <taxon>Eurotiomycetidae</taxon>
        <taxon>Eurotiales</taxon>
        <taxon>Aspergillaceae</taxon>
        <taxon>Aspergillus</taxon>
        <taxon>Aspergillus subgen. Polypaecilum</taxon>
    </lineage>
</organism>
<dbReference type="Gene3D" id="3.40.50.720">
    <property type="entry name" value="NAD(P)-binding Rossmann-like Domain"/>
    <property type="match status" value="1"/>
</dbReference>
<dbReference type="Proteomes" id="UP000266188">
    <property type="component" value="Unassembled WGS sequence"/>
</dbReference>
<dbReference type="Pfam" id="PF01266">
    <property type="entry name" value="DAO"/>
    <property type="match status" value="1"/>
</dbReference>
<dbReference type="GO" id="GO:0016491">
    <property type="term" value="F:oxidoreductase activity"/>
    <property type="evidence" value="ECO:0007669"/>
    <property type="project" value="TreeGrafter"/>
</dbReference>
<dbReference type="AlphaFoldDB" id="A0A3A3A646"/>
<dbReference type="PRINTS" id="PR00081">
    <property type="entry name" value="GDHRDH"/>
</dbReference>
<dbReference type="EMBL" id="MVGC01000067">
    <property type="protein sequence ID" value="RJE24831.1"/>
    <property type="molecule type" value="Genomic_DNA"/>
</dbReference>
<dbReference type="PANTHER" id="PTHR43544:SF36">
    <property type="entry name" value="CHAIN OXIDOREDUCTASE (CSGA), PUTATIVE (AFU_ORTHOLOGUE AFUA_4G00910)-RELATED"/>
    <property type="match status" value="1"/>
</dbReference>
<dbReference type="InterPro" id="IPR036291">
    <property type="entry name" value="NAD(P)-bd_dom_sf"/>
</dbReference>
<keyword evidence="4" id="KW-1185">Reference proteome</keyword>
<gene>
    <name evidence="3" type="ORF">PHISCL_02851</name>
</gene>
<dbReference type="InterPro" id="IPR036188">
    <property type="entry name" value="FAD/NAD-bd_sf"/>
</dbReference>
<dbReference type="Pfam" id="PF00106">
    <property type="entry name" value="adh_short"/>
    <property type="match status" value="1"/>
</dbReference>
<dbReference type="PANTHER" id="PTHR43544">
    <property type="entry name" value="SHORT-CHAIN DEHYDROGENASE/REDUCTASE"/>
    <property type="match status" value="1"/>
</dbReference>
<feature type="domain" description="FAD dependent oxidoreductase" evidence="2">
    <location>
        <begin position="264"/>
        <end position="655"/>
    </location>
</feature>
<dbReference type="InterPro" id="IPR006076">
    <property type="entry name" value="FAD-dep_OxRdtase"/>
</dbReference>
<protein>
    <submittedName>
        <fullName evidence="3">FAD dependent oxidoreductase</fullName>
    </submittedName>
</protein>
<sequence>MATYLITGSSRGLGLAIVSRLASFPQTEVSSIFATARQDNSTRLRELVDSSSGRVRFVPLDVTNETSAIEAASIVDRQLQGHGLDVLINNAGVMPVTKQGLEGMNDLNETFDINVSGTHRVTRAFMPLLRQGQRKVVVNISTSIGSFGLSSVFKPMPVPAYKISKAALNMLTLQYAQTYASEGFTFLAWVKTDLGGPRADLAVETGAKSVLDVVHKANPEQNGKFLNIHADPGLPRPNPTESYWQRVPHELANAQSPSIEQTTDVAVIGSGITGLSVSKTLLEQHPSAKVTVLEARTLCSGATGRNGGQLVANAGEEYLHLAQKHGPEMAGEIIKFTFLNVQKMQELINECGEESEYQQVQKLRVFLTPDVFETFKQSVAQMEADHPSLRGIYTILDGDLVLKDYGIHGAAGGCLHPAGTMWPYRIVTKTFSALLTKHPSRLAIETHTPVTSVIYDPQSNFSYPYTIHTSRGTIRATKIAYCTNGYTGHLLPGTRGLIYPFKGTMTVQDPGSRVPNDGEKLSWGIHYPPNYDPQTERYAYGLFYLAQSAKTGYFYFGGENARFQDCVTADDSTVGPGSVSHLQETLPRLFGDRDPQSWRLVSSWSGIMGFSSDSLPVVGQLPASLTHRGGDGEWIAAAFNGYGMANCLLSGEALGRMMLGDDVSGWLPGAYGVHSSRLESAMAGKEKPVKSVL</sequence>
<dbReference type="InterPro" id="IPR002347">
    <property type="entry name" value="SDR_fam"/>
</dbReference>
<evidence type="ECO:0000259" key="2">
    <source>
        <dbReference type="Pfam" id="PF01266"/>
    </source>
</evidence>
<dbReference type="SUPFAM" id="SSF51905">
    <property type="entry name" value="FAD/NAD(P)-binding domain"/>
    <property type="match status" value="1"/>
</dbReference>
<comment type="caution">
    <text evidence="3">The sequence shown here is derived from an EMBL/GenBank/DDBJ whole genome shotgun (WGS) entry which is preliminary data.</text>
</comment>
<reference evidence="4" key="1">
    <citation type="submission" date="2017-02" db="EMBL/GenBank/DDBJ databases">
        <authorList>
            <person name="Tafer H."/>
            <person name="Lopandic K."/>
        </authorList>
    </citation>
    <scope>NUCLEOTIDE SEQUENCE [LARGE SCALE GENOMIC DNA]</scope>
    <source>
        <strain evidence="4">CBS 366.77</strain>
    </source>
</reference>
<dbReference type="SUPFAM" id="SSF51735">
    <property type="entry name" value="NAD(P)-binding Rossmann-fold domains"/>
    <property type="match status" value="1"/>
</dbReference>
<evidence type="ECO:0000313" key="4">
    <source>
        <dbReference type="Proteomes" id="UP000266188"/>
    </source>
</evidence>
<comment type="similarity">
    <text evidence="1">Belongs to the short-chain dehydrogenases/reductases (SDR) family.</text>
</comment>
<dbReference type="GO" id="GO:0005737">
    <property type="term" value="C:cytoplasm"/>
    <property type="evidence" value="ECO:0007669"/>
    <property type="project" value="TreeGrafter"/>
</dbReference>
<evidence type="ECO:0000313" key="3">
    <source>
        <dbReference type="EMBL" id="RJE24831.1"/>
    </source>
</evidence>
<dbReference type="InterPro" id="IPR051468">
    <property type="entry name" value="Fungal_SecMetab_SDRs"/>
</dbReference>
<dbReference type="Gene3D" id="3.30.9.10">
    <property type="entry name" value="D-Amino Acid Oxidase, subunit A, domain 2"/>
    <property type="match status" value="1"/>
</dbReference>
<dbReference type="OrthoDB" id="512662at2759"/>
<dbReference type="Gene3D" id="3.50.50.60">
    <property type="entry name" value="FAD/NAD(P)-binding domain"/>
    <property type="match status" value="1"/>
</dbReference>